<proteinExistence type="predicted"/>
<dbReference type="Pfam" id="PF13428">
    <property type="entry name" value="TPR_14"/>
    <property type="match status" value="1"/>
</dbReference>
<dbReference type="GO" id="GO:0008476">
    <property type="term" value="F:protein-tyrosine sulfotransferase activity"/>
    <property type="evidence" value="ECO:0007669"/>
    <property type="project" value="InterPro"/>
</dbReference>
<reference evidence="3 4" key="1">
    <citation type="submission" date="2019-04" db="EMBL/GenBank/DDBJ databases">
        <title>Taxonomy of novel Haliea sp. from mangrove soil of West Coast of India.</title>
        <authorList>
            <person name="Verma A."/>
            <person name="Kumar P."/>
            <person name="Krishnamurthi S."/>
        </authorList>
    </citation>
    <scope>NUCLEOTIDE SEQUENCE [LARGE SCALE GENOMIC DNA]</scope>
    <source>
        <strain evidence="3 4">SAOS-164</strain>
    </source>
</reference>
<evidence type="ECO:0000256" key="2">
    <source>
        <dbReference type="PROSITE-ProRule" id="PRU00339"/>
    </source>
</evidence>
<dbReference type="InterPro" id="IPR027417">
    <property type="entry name" value="P-loop_NTPase"/>
</dbReference>
<dbReference type="Pfam" id="PF14559">
    <property type="entry name" value="TPR_19"/>
    <property type="match status" value="1"/>
</dbReference>
<dbReference type="RefSeq" id="WP_135444118.1">
    <property type="nucleotide sequence ID" value="NZ_SRLE01000008.1"/>
</dbReference>
<dbReference type="PANTHER" id="PTHR12788">
    <property type="entry name" value="PROTEIN-TYROSINE SULFOTRANSFERASE 2"/>
    <property type="match status" value="1"/>
</dbReference>
<sequence length="519" mass="57635">MAFSSQEYHKQVTKLMRNQQAKKALKLCNDWVARYPREALAHLMQGSLLRQRDPGKALPALATAVRLQPANPEPRLQLIECALAVRDYAGAAAQLDALTGQMSAQQIERAAGLCQRLARIPRQRDLLLVLARANALRPPLWFNLAEAEIALGNVREATAIYRKLLEANPRLQKAHFELARLERDPDTPHLAQMETLLASLGPDDNSVFLHYAIGKKYEDRGEHARAFEHYLQGGAQAKASGNYAVDADLRLVETIIAQDWQAPSVASAGHPVPIFVTGLPRSGTTLVERLLSNHPRVDTINETFFFQVAMQECAGLPPLAMPEPDTLPRALSAPPEKVGARYRQLVSHLLGDGDYFVEKLPENYLYLGAIAAALPGAKLVHVNRHPLDNALALFKQPFFRFAYDLDDLAAYYLAYHRLIQRWREMLGERLVEVSYEAFVGDPEGQARALFDALELPFDPAVLDLQSNASQSNSASAVQVREPVHQRSAGLWQQYREPLRPLLDALAQAGVVDAEGNLPD</sequence>
<dbReference type="Pfam" id="PF13469">
    <property type="entry name" value="Sulfotransfer_3"/>
    <property type="match status" value="1"/>
</dbReference>
<dbReference type="PROSITE" id="PS50005">
    <property type="entry name" value="TPR"/>
    <property type="match status" value="1"/>
</dbReference>
<dbReference type="Gene3D" id="3.40.50.300">
    <property type="entry name" value="P-loop containing nucleotide triphosphate hydrolases"/>
    <property type="match status" value="1"/>
</dbReference>
<name>A0A4Z0M0E4_9GAMM</name>
<comment type="caution">
    <text evidence="3">The sequence shown here is derived from an EMBL/GenBank/DDBJ whole genome shotgun (WGS) entry which is preliminary data.</text>
</comment>
<protein>
    <submittedName>
        <fullName evidence="3">Sulfotransferase family protein</fullName>
    </submittedName>
</protein>
<keyword evidence="2" id="KW-0802">TPR repeat</keyword>
<feature type="repeat" description="TPR" evidence="2">
    <location>
        <begin position="138"/>
        <end position="171"/>
    </location>
</feature>
<dbReference type="Gene3D" id="1.25.40.10">
    <property type="entry name" value="Tetratricopeptide repeat domain"/>
    <property type="match status" value="2"/>
</dbReference>
<dbReference type="EMBL" id="SRLE01000008">
    <property type="protein sequence ID" value="TGD72960.1"/>
    <property type="molecule type" value="Genomic_DNA"/>
</dbReference>
<dbReference type="SUPFAM" id="SSF48452">
    <property type="entry name" value="TPR-like"/>
    <property type="match status" value="1"/>
</dbReference>
<evidence type="ECO:0000313" key="4">
    <source>
        <dbReference type="Proteomes" id="UP000298050"/>
    </source>
</evidence>
<evidence type="ECO:0000313" key="3">
    <source>
        <dbReference type="EMBL" id="TGD72960.1"/>
    </source>
</evidence>
<dbReference type="InterPro" id="IPR026634">
    <property type="entry name" value="TPST-like"/>
</dbReference>
<dbReference type="PANTHER" id="PTHR12788:SF10">
    <property type="entry name" value="PROTEIN-TYROSINE SULFOTRANSFERASE"/>
    <property type="match status" value="1"/>
</dbReference>
<keyword evidence="1 3" id="KW-0808">Transferase</keyword>
<dbReference type="OrthoDB" id="9815894at2"/>
<accession>A0A4Z0M0E4</accession>
<dbReference type="SUPFAM" id="SSF52540">
    <property type="entry name" value="P-loop containing nucleoside triphosphate hydrolases"/>
    <property type="match status" value="1"/>
</dbReference>
<organism evidence="3 4">
    <name type="scientific">Mangrovimicrobium sediminis</name>
    <dbReference type="NCBI Taxonomy" id="2562682"/>
    <lineage>
        <taxon>Bacteria</taxon>
        <taxon>Pseudomonadati</taxon>
        <taxon>Pseudomonadota</taxon>
        <taxon>Gammaproteobacteria</taxon>
        <taxon>Cellvibrionales</taxon>
        <taxon>Halieaceae</taxon>
        <taxon>Mangrovimicrobium</taxon>
    </lineage>
</organism>
<gene>
    <name evidence="3" type="ORF">E4634_11775</name>
</gene>
<keyword evidence="4" id="KW-1185">Reference proteome</keyword>
<dbReference type="InterPro" id="IPR019734">
    <property type="entry name" value="TPR_rpt"/>
</dbReference>
<dbReference type="AlphaFoldDB" id="A0A4Z0M0E4"/>
<evidence type="ECO:0000256" key="1">
    <source>
        <dbReference type="ARBA" id="ARBA00022679"/>
    </source>
</evidence>
<dbReference type="InterPro" id="IPR011990">
    <property type="entry name" value="TPR-like_helical_dom_sf"/>
</dbReference>
<dbReference type="Proteomes" id="UP000298050">
    <property type="component" value="Unassembled WGS sequence"/>
</dbReference>
<dbReference type="SMART" id="SM00028">
    <property type="entry name" value="TPR"/>
    <property type="match status" value="3"/>
</dbReference>